<comment type="caution">
    <text evidence="1">The sequence shown here is derived from an EMBL/GenBank/DDBJ whole genome shotgun (WGS) entry which is preliminary data.</text>
</comment>
<gene>
    <name evidence="1" type="ORF">KC19_2G166100</name>
</gene>
<evidence type="ECO:0000313" key="2">
    <source>
        <dbReference type="Proteomes" id="UP000822688"/>
    </source>
</evidence>
<organism evidence="1 2">
    <name type="scientific">Ceratodon purpureus</name>
    <name type="common">Fire moss</name>
    <name type="synonym">Dicranum purpureum</name>
    <dbReference type="NCBI Taxonomy" id="3225"/>
    <lineage>
        <taxon>Eukaryota</taxon>
        <taxon>Viridiplantae</taxon>
        <taxon>Streptophyta</taxon>
        <taxon>Embryophyta</taxon>
        <taxon>Bryophyta</taxon>
        <taxon>Bryophytina</taxon>
        <taxon>Bryopsida</taxon>
        <taxon>Dicranidae</taxon>
        <taxon>Pseudoditrichales</taxon>
        <taxon>Ditrichaceae</taxon>
        <taxon>Ceratodon</taxon>
    </lineage>
</organism>
<proteinExistence type="predicted"/>
<sequence length="60" mass="6566">MTVALIAWNGVGQQFVDLHGGYKLTAQSFNFGATIFSSGFLCFSKSSTYYTLNSVQQECT</sequence>
<dbReference type="Proteomes" id="UP000822688">
    <property type="component" value="Chromosome 2"/>
</dbReference>
<accession>A0A8T0IXJ8</accession>
<name>A0A8T0IXJ8_CERPU</name>
<reference evidence="1" key="1">
    <citation type="submission" date="2020-06" db="EMBL/GenBank/DDBJ databases">
        <title>WGS assembly of Ceratodon purpureus strain R40.</title>
        <authorList>
            <person name="Carey S.B."/>
            <person name="Jenkins J."/>
            <person name="Shu S."/>
            <person name="Lovell J.T."/>
            <person name="Sreedasyam A."/>
            <person name="Maumus F."/>
            <person name="Tiley G.P."/>
            <person name="Fernandez-Pozo N."/>
            <person name="Barry K."/>
            <person name="Chen C."/>
            <person name="Wang M."/>
            <person name="Lipzen A."/>
            <person name="Daum C."/>
            <person name="Saski C.A."/>
            <person name="Payton A.C."/>
            <person name="Mcbreen J.C."/>
            <person name="Conrad R.E."/>
            <person name="Kollar L.M."/>
            <person name="Olsson S."/>
            <person name="Huttunen S."/>
            <person name="Landis J.B."/>
            <person name="Wickett N.J."/>
            <person name="Johnson M.G."/>
            <person name="Rensing S.A."/>
            <person name="Grimwood J."/>
            <person name="Schmutz J."/>
            <person name="Mcdaniel S.F."/>
        </authorList>
    </citation>
    <scope>NUCLEOTIDE SEQUENCE</scope>
    <source>
        <strain evidence="1">R40</strain>
    </source>
</reference>
<evidence type="ECO:0000313" key="1">
    <source>
        <dbReference type="EMBL" id="KAG0587466.1"/>
    </source>
</evidence>
<dbReference type="EMBL" id="CM026422">
    <property type="protein sequence ID" value="KAG0587466.1"/>
    <property type="molecule type" value="Genomic_DNA"/>
</dbReference>
<dbReference type="AlphaFoldDB" id="A0A8T0IXJ8"/>
<keyword evidence="2" id="KW-1185">Reference proteome</keyword>
<protein>
    <submittedName>
        <fullName evidence="1">Uncharacterized protein</fullName>
    </submittedName>
</protein>